<dbReference type="AlphaFoldDB" id="A0A3L6EIA4"/>
<dbReference type="CDD" id="cd00167">
    <property type="entry name" value="SANT"/>
    <property type="match status" value="1"/>
</dbReference>
<gene>
    <name evidence="3" type="ORF">Zm00014a_035133</name>
</gene>
<feature type="region of interest" description="Disordered" evidence="1">
    <location>
        <begin position="69"/>
        <end position="107"/>
    </location>
</feature>
<comment type="caution">
    <text evidence="3">The sequence shown here is derived from an EMBL/GenBank/DDBJ whole genome shotgun (WGS) entry which is preliminary data.</text>
</comment>
<sequence length="334" mass="37073">MSSWSPDLNTFTDLLQSDGSPTTLPLDESSSLHRRSDVSASLPRALFPAARPPRYHYLYHLYQYPPSSYGQPPTSQAGIQASFPVRPYAPPPPAADGSQASFQIPPYTPPPYAPPPYGVPPYAPYAPPPYGAPHPYAPPTYGAPPPVAPLSVGSENQAEENPVPKEKRLERLEWTKEDEEKLVNAWFMHSNDPISGNNKSGSSFWGQIAATYNSTSDPIRHRTAKQLKDHWVTYNREQWRGSRVKWGIHLSAIIGGKLFATSPSGQQSMVLVVYLIRLRIREPDSESLVNIVLEALKTPRRKCPDQWGVIGKGGCAKDKDEGEREGSHEQRINK</sequence>
<accession>A0A3L6EIA4</accession>
<dbReference type="Pfam" id="PF00249">
    <property type="entry name" value="Myb_DNA-binding"/>
    <property type="match status" value="1"/>
</dbReference>
<protein>
    <recommendedName>
        <fullName evidence="2">Myb-like domain-containing protein</fullName>
    </recommendedName>
</protein>
<evidence type="ECO:0000313" key="3">
    <source>
        <dbReference type="EMBL" id="PWZ19781.1"/>
    </source>
</evidence>
<dbReference type="InterPro" id="IPR001005">
    <property type="entry name" value="SANT/Myb"/>
</dbReference>
<dbReference type="EMBL" id="NCVQ01000006">
    <property type="protein sequence ID" value="PWZ19781.1"/>
    <property type="molecule type" value="Genomic_DNA"/>
</dbReference>
<feature type="domain" description="Myb-like" evidence="2">
    <location>
        <begin position="166"/>
        <end position="235"/>
    </location>
</feature>
<feature type="region of interest" description="Disordered" evidence="1">
    <location>
        <begin position="1"/>
        <end position="38"/>
    </location>
</feature>
<dbReference type="InterPro" id="IPR009057">
    <property type="entry name" value="Homeodomain-like_sf"/>
</dbReference>
<feature type="compositionally biased region" description="Polar residues" evidence="1">
    <location>
        <begin position="1"/>
        <end position="23"/>
    </location>
</feature>
<dbReference type="SUPFAM" id="SSF46689">
    <property type="entry name" value="Homeodomain-like"/>
    <property type="match status" value="1"/>
</dbReference>
<feature type="compositionally biased region" description="Basic and acidic residues" evidence="1">
    <location>
        <begin position="315"/>
        <end position="334"/>
    </location>
</feature>
<name>A0A3L6EIA4_MAIZE</name>
<dbReference type="PANTHER" id="PTHR45023:SF4">
    <property type="entry name" value="GLYCINE-RICH PROTEIN-RELATED"/>
    <property type="match status" value="1"/>
</dbReference>
<organism evidence="3">
    <name type="scientific">Zea mays</name>
    <name type="common">Maize</name>
    <dbReference type="NCBI Taxonomy" id="4577"/>
    <lineage>
        <taxon>Eukaryota</taxon>
        <taxon>Viridiplantae</taxon>
        <taxon>Streptophyta</taxon>
        <taxon>Embryophyta</taxon>
        <taxon>Tracheophyta</taxon>
        <taxon>Spermatophyta</taxon>
        <taxon>Magnoliopsida</taxon>
        <taxon>Liliopsida</taxon>
        <taxon>Poales</taxon>
        <taxon>Poaceae</taxon>
        <taxon>PACMAD clade</taxon>
        <taxon>Panicoideae</taxon>
        <taxon>Andropogonodae</taxon>
        <taxon>Andropogoneae</taxon>
        <taxon>Tripsacinae</taxon>
        <taxon>Zea</taxon>
    </lineage>
</organism>
<evidence type="ECO:0000259" key="2">
    <source>
        <dbReference type="PROSITE" id="PS50090"/>
    </source>
</evidence>
<reference evidence="3" key="1">
    <citation type="journal article" date="2018" name="Nat. Genet.">
        <title>Extensive intraspecific gene order and gene structural variations between Mo17 and other maize genomes.</title>
        <authorList>
            <person name="Sun S."/>
            <person name="Zhou Y."/>
            <person name="Chen J."/>
            <person name="Shi J."/>
            <person name="Zhao H."/>
            <person name="Zhao H."/>
            <person name="Song W."/>
            <person name="Zhang M."/>
            <person name="Cui Y."/>
            <person name="Dong X."/>
            <person name="Liu H."/>
            <person name="Ma X."/>
            <person name="Jiao Y."/>
            <person name="Wang B."/>
            <person name="Wei X."/>
            <person name="Stein J.C."/>
            <person name="Glaubitz J.C."/>
            <person name="Lu F."/>
            <person name="Yu G."/>
            <person name="Liang C."/>
            <person name="Fengler K."/>
            <person name="Li B."/>
            <person name="Rafalski A."/>
            <person name="Schnable P.S."/>
            <person name="Ware D.H."/>
            <person name="Buckler E.S."/>
            <person name="Lai J."/>
        </authorList>
    </citation>
    <scope>NUCLEOTIDE SEQUENCE [LARGE SCALE GENOMIC DNA]</scope>
    <source>
        <tissue evidence="3">Seedling</tissue>
    </source>
</reference>
<dbReference type="Proteomes" id="UP000251960">
    <property type="component" value="Chromosome 5"/>
</dbReference>
<proteinExistence type="predicted"/>
<dbReference type="PANTHER" id="PTHR45023">
    <property type="match status" value="1"/>
</dbReference>
<dbReference type="PROSITE" id="PS50090">
    <property type="entry name" value="MYB_LIKE"/>
    <property type="match status" value="1"/>
</dbReference>
<dbReference type="SMART" id="SM00717">
    <property type="entry name" value="SANT"/>
    <property type="match status" value="1"/>
</dbReference>
<evidence type="ECO:0000256" key="1">
    <source>
        <dbReference type="SAM" id="MobiDB-lite"/>
    </source>
</evidence>
<dbReference type="Gene3D" id="1.10.10.60">
    <property type="entry name" value="Homeodomain-like"/>
    <property type="match status" value="1"/>
</dbReference>
<feature type="region of interest" description="Disordered" evidence="1">
    <location>
        <begin position="311"/>
        <end position="334"/>
    </location>
</feature>
<dbReference type="ExpressionAtlas" id="A0A3L6EIA4">
    <property type="expression patterns" value="baseline"/>
</dbReference>